<evidence type="ECO:0000259" key="8">
    <source>
        <dbReference type="Pfam" id="PF00892"/>
    </source>
</evidence>
<reference evidence="9 10" key="1">
    <citation type="submission" date="2018-02" db="EMBL/GenBank/DDBJ databases">
        <title>The genomes of Aspergillus section Nigri reveals drivers in fungal speciation.</title>
        <authorList>
            <consortium name="DOE Joint Genome Institute"/>
            <person name="Vesth T.C."/>
            <person name="Nybo J."/>
            <person name="Theobald S."/>
            <person name="Brandl J."/>
            <person name="Frisvad J.C."/>
            <person name="Nielsen K.F."/>
            <person name="Lyhne E.K."/>
            <person name="Kogle M.E."/>
            <person name="Kuo A."/>
            <person name="Riley R."/>
            <person name="Clum A."/>
            <person name="Nolan M."/>
            <person name="Lipzen A."/>
            <person name="Salamov A."/>
            <person name="Henrissat B."/>
            <person name="Wiebenga A."/>
            <person name="De vries R.P."/>
            <person name="Grigoriev I.V."/>
            <person name="Mortensen U.H."/>
            <person name="Andersen M.R."/>
            <person name="Baker S.E."/>
        </authorList>
    </citation>
    <scope>NUCLEOTIDE SEQUENCE [LARGE SCALE GENOMIC DNA]</scope>
    <source>
        <strain evidence="9 10">CBS 115571</strain>
    </source>
</reference>
<comment type="subcellular location">
    <subcellularLocation>
        <location evidence="1">Endoplasmic reticulum membrane</location>
        <topology evidence="1">Multi-pass membrane protein</topology>
    </subcellularLocation>
</comment>
<feature type="transmembrane region" description="Helical" evidence="7">
    <location>
        <begin position="235"/>
        <end position="257"/>
    </location>
</feature>
<feature type="transmembrane region" description="Helical" evidence="7">
    <location>
        <begin position="305"/>
        <end position="328"/>
    </location>
</feature>
<gene>
    <name evidence="9" type="ORF">BO99DRAFT_403256</name>
</gene>
<feature type="transmembrane region" description="Helical" evidence="7">
    <location>
        <begin position="104"/>
        <end position="124"/>
    </location>
</feature>
<dbReference type="SUPFAM" id="SSF103481">
    <property type="entry name" value="Multidrug resistance efflux transporter EmrE"/>
    <property type="match status" value="2"/>
</dbReference>
<feature type="transmembrane region" description="Helical" evidence="7">
    <location>
        <begin position="136"/>
        <end position="155"/>
    </location>
</feature>
<dbReference type="AlphaFoldDB" id="A0A2V5I3R0"/>
<evidence type="ECO:0000256" key="6">
    <source>
        <dbReference type="SAM" id="MobiDB-lite"/>
    </source>
</evidence>
<evidence type="ECO:0000313" key="10">
    <source>
        <dbReference type="Proteomes" id="UP000249829"/>
    </source>
</evidence>
<keyword evidence="3" id="KW-0256">Endoplasmic reticulum</keyword>
<accession>A0A2V5I3R0</accession>
<evidence type="ECO:0000256" key="5">
    <source>
        <dbReference type="ARBA" id="ARBA00023136"/>
    </source>
</evidence>
<keyword evidence="2 7" id="KW-0812">Transmembrane</keyword>
<dbReference type="PANTHER" id="PTHR22911">
    <property type="entry name" value="ACYL-MALONYL CONDENSING ENZYME-RELATED"/>
    <property type="match status" value="1"/>
</dbReference>
<feature type="transmembrane region" description="Helical" evidence="7">
    <location>
        <begin position="197"/>
        <end position="215"/>
    </location>
</feature>
<evidence type="ECO:0000313" key="9">
    <source>
        <dbReference type="EMBL" id="PYI18737.1"/>
    </source>
</evidence>
<dbReference type="InterPro" id="IPR000620">
    <property type="entry name" value="EamA_dom"/>
</dbReference>
<keyword evidence="4 7" id="KW-1133">Transmembrane helix</keyword>
<feature type="domain" description="EamA" evidence="8">
    <location>
        <begin position="69"/>
        <end position="209"/>
    </location>
</feature>
<evidence type="ECO:0000256" key="4">
    <source>
        <dbReference type="ARBA" id="ARBA00022989"/>
    </source>
</evidence>
<evidence type="ECO:0000256" key="1">
    <source>
        <dbReference type="ARBA" id="ARBA00004477"/>
    </source>
</evidence>
<name>A0A2V5I3R0_ASPV1</name>
<feature type="compositionally biased region" description="Polar residues" evidence="6">
    <location>
        <begin position="341"/>
        <end position="351"/>
    </location>
</feature>
<dbReference type="STRING" id="1450538.A0A2V5I3R0"/>
<dbReference type="Proteomes" id="UP000249829">
    <property type="component" value="Unassembled WGS sequence"/>
</dbReference>
<feature type="region of interest" description="Disordered" evidence="6">
    <location>
        <begin position="336"/>
        <end position="380"/>
    </location>
</feature>
<keyword evidence="5 7" id="KW-0472">Membrane</keyword>
<dbReference type="EMBL" id="KZ825141">
    <property type="protein sequence ID" value="PYI18737.1"/>
    <property type="molecule type" value="Genomic_DNA"/>
</dbReference>
<evidence type="ECO:0000256" key="2">
    <source>
        <dbReference type="ARBA" id="ARBA00022692"/>
    </source>
</evidence>
<evidence type="ECO:0000256" key="7">
    <source>
        <dbReference type="SAM" id="Phobius"/>
    </source>
</evidence>
<feature type="transmembrane region" description="Helical" evidence="7">
    <location>
        <begin position="167"/>
        <end position="185"/>
    </location>
</feature>
<feature type="transmembrane region" description="Helical" evidence="7">
    <location>
        <begin position="269"/>
        <end position="293"/>
    </location>
</feature>
<protein>
    <submittedName>
        <fullName evidence="9">DUF6 domain protein</fullName>
    </submittedName>
</protein>
<proteinExistence type="predicted"/>
<dbReference type="GO" id="GO:0016020">
    <property type="term" value="C:membrane"/>
    <property type="evidence" value="ECO:0007669"/>
    <property type="project" value="UniProtKB-SubCell"/>
</dbReference>
<organism evidence="9 10">
    <name type="scientific">Aspergillus violaceofuscus (strain CBS 115571)</name>
    <dbReference type="NCBI Taxonomy" id="1450538"/>
    <lineage>
        <taxon>Eukaryota</taxon>
        <taxon>Fungi</taxon>
        <taxon>Dikarya</taxon>
        <taxon>Ascomycota</taxon>
        <taxon>Pezizomycotina</taxon>
        <taxon>Eurotiomycetes</taxon>
        <taxon>Eurotiomycetidae</taxon>
        <taxon>Eurotiales</taxon>
        <taxon>Aspergillaceae</taxon>
        <taxon>Aspergillus</taxon>
    </lineage>
</organism>
<dbReference type="Pfam" id="PF00892">
    <property type="entry name" value="EamA"/>
    <property type="match status" value="1"/>
</dbReference>
<feature type="compositionally biased region" description="Basic and acidic residues" evidence="6">
    <location>
        <begin position="8"/>
        <end position="23"/>
    </location>
</feature>
<dbReference type="PANTHER" id="PTHR22911:SF6">
    <property type="entry name" value="SOLUTE CARRIER FAMILY 35 MEMBER G1"/>
    <property type="match status" value="1"/>
</dbReference>
<feature type="region of interest" description="Disordered" evidence="6">
    <location>
        <begin position="433"/>
        <end position="467"/>
    </location>
</feature>
<keyword evidence="10" id="KW-1185">Reference proteome</keyword>
<evidence type="ECO:0000256" key="3">
    <source>
        <dbReference type="ARBA" id="ARBA00022824"/>
    </source>
</evidence>
<feature type="region of interest" description="Disordered" evidence="6">
    <location>
        <begin position="1"/>
        <end position="32"/>
    </location>
</feature>
<sequence length="467" mass="51073">MATCVTPRSHEDPSQRETIREAPSEQSPLLARTSPAMMPDELTSTSSHHQTPWWSSLRHSSQELWLQGKGMIFVLGAQFFGATMNVMTQVLEIKGNNGKGYHPFQILFARMSITVIASYLYMWYTKVPQPLGTKPILLLLFLRASGGFFGVYGLYYSVQYLPLSEATVVTFLVPILTGYACSLFIPHETFTRKQLMAGLVSLVGVILIARPFAFMRSGEETDDGESGDKPGATDSYHHVLAIAVALLGVLGATCAYTTIRMIGRRCHPLVSVTWFSSYTTIVASLAMLLVPSIPFALPVTLFEWTLLLGLGVCGFLLQFLLTAGLSYVPPERTPKDLATGWESNSYGTQASGRVEDEEQLAGQQQQQQQAETKPPAAKTSSGSRATFMIYTQMLFALFYDRIVWGSTLSPVSWLGSGLILGCAIYVAVAREDQKPESGSVETASKNDVTAAAPADEESERLEVSGTR</sequence>
<feature type="transmembrane region" description="Helical" evidence="7">
    <location>
        <begin position="64"/>
        <end position="84"/>
    </location>
</feature>
<dbReference type="InterPro" id="IPR037185">
    <property type="entry name" value="EmrE-like"/>
</dbReference>
<dbReference type="OMA" id="WYSMMYI"/>